<keyword evidence="2" id="KW-1185">Reference proteome</keyword>
<evidence type="ECO:0000313" key="1">
    <source>
        <dbReference type="EMBL" id="PPK77494.1"/>
    </source>
</evidence>
<name>A0A2S6HJ32_9FIRM</name>
<dbReference type="AlphaFoldDB" id="A0A2S6HJ32"/>
<proteinExistence type="predicted"/>
<sequence length="71" mass="7825">MSLALAFYNHHGIIMCADKLITATYNRSGINYEIHQSSTEDKLFLIENQYGLSYAGTASIDNGPISAVIEK</sequence>
<accession>A0A2S6HJ32</accession>
<organism evidence="1 2">
    <name type="scientific">Lacrimispora xylanisolvens</name>
    <dbReference type="NCBI Taxonomy" id="384636"/>
    <lineage>
        <taxon>Bacteria</taxon>
        <taxon>Bacillati</taxon>
        <taxon>Bacillota</taxon>
        <taxon>Clostridia</taxon>
        <taxon>Lachnospirales</taxon>
        <taxon>Lachnospiraceae</taxon>
        <taxon>Lacrimispora</taxon>
    </lineage>
</organism>
<gene>
    <name evidence="1" type="ORF">BXY41_11632</name>
</gene>
<reference evidence="1 2" key="1">
    <citation type="submission" date="2018-02" db="EMBL/GenBank/DDBJ databases">
        <title>Genomic Encyclopedia of Archaeal and Bacterial Type Strains, Phase II (KMG-II): from individual species to whole genera.</title>
        <authorList>
            <person name="Goeker M."/>
        </authorList>
    </citation>
    <scope>NUCLEOTIDE SEQUENCE [LARGE SCALE GENOMIC DNA]</scope>
    <source>
        <strain evidence="1 2">DSM 3808</strain>
    </source>
</reference>
<comment type="caution">
    <text evidence="1">The sequence shown here is derived from an EMBL/GenBank/DDBJ whole genome shotgun (WGS) entry which is preliminary data.</text>
</comment>
<evidence type="ECO:0000313" key="2">
    <source>
        <dbReference type="Proteomes" id="UP000237749"/>
    </source>
</evidence>
<dbReference type="Proteomes" id="UP000237749">
    <property type="component" value="Unassembled WGS sequence"/>
</dbReference>
<dbReference type="RefSeq" id="WP_104439266.1">
    <property type="nucleotide sequence ID" value="NZ_PTJA01000016.1"/>
</dbReference>
<protein>
    <submittedName>
        <fullName evidence="1">Uncharacterized protein</fullName>
    </submittedName>
</protein>
<dbReference type="EMBL" id="PTJA01000016">
    <property type="protein sequence ID" value="PPK77494.1"/>
    <property type="molecule type" value="Genomic_DNA"/>
</dbReference>